<dbReference type="RefSeq" id="WP_122169836.1">
    <property type="nucleotide sequence ID" value="NZ_LR025743.1"/>
</dbReference>
<evidence type="ECO:0000256" key="1">
    <source>
        <dbReference type="ARBA" id="ARBA00008416"/>
    </source>
</evidence>
<evidence type="ECO:0000313" key="6">
    <source>
        <dbReference type="EMBL" id="VBB14263.1"/>
    </source>
</evidence>
<evidence type="ECO:0000259" key="4">
    <source>
        <dbReference type="Pfam" id="PF02678"/>
    </source>
</evidence>
<feature type="binding site" evidence="2">
    <location>
        <position position="57"/>
    </location>
    <ligand>
        <name>Fe cation</name>
        <dbReference type="ChEBI" id="CHEBI:24875"/>
    </ligand>
</feature>
<dbReference type="SUPFAM" id="SSF51182">
    <property type="entry name" value="RmlC-like cupins"/>
    <property type="match status" value="1"/>
</dbReference>
<dbReference type="Gene3D" id="2.60.120.10">
    <property type="entry name" value="Jelly Rolls"/>
    <property type="match status" value="2"/>
</dbReference>
<keyword evidence="2" id="KW-0479">Metal-binding</keyword>
<sequence length="300" mass="31850">MNAFVRVSRVTAGRDIAIGASFSAMHFDEGMFGGAMDPVVMLDHFRMTAPTFEPHPHAGISAVTYVFEDATGAHVNYDSLGNRGPIEPGALHWFAAGRGAVHTEQPEGDGHCVHALQIFVNLPAARKYDAPYAVHVEPHDIPEFTAPGVRVRVVSGSSNGVSAPVTVQLPEPFTLLDGFLARASSFGHVLPRGWNATIHAVAGTLRVEAGAQAIRVEAGEAVAVSFDREAAADGAPIRIDADDDAHFVVLSGAALREPIARRGPFVMNTRAQLDDRVSAYESGAFGQLDVPFVAPRADAR</sequence>
<dbReference type="Proteomes" id="UP000268684">
    <property type="component" value="Chromosome II"/>
</dbReference>
<dbReference type="InterPro" id="IPR008778">
    <property type="entry name" value="Pirin_C_dom"/>
</dbReference>
<dbReference type="CDD" id="cd02247">
    <property type="entry name" value="cupin_pirin_C"/>
    <property type="match status" value="1"/>
</dbReference>
<dbReference type="PANTHER" id="PTHR13903">
    <property type="entry name" value="PIRIN-RELATED"/>
    <property type="match status" value="1"/>
</dbReference>
<comment type="cofactor">
    <cofactor evidence="2">
        <name>Fe cation</name>
        <dbReference type="ChEBI" id="CHEBI:24875"/>
    </cofactor>
    <text evidence="2">Binds 1 Fe cation per subunit.</text>
</comment>
<evidence type="ECO:0000256" key="3">
    <source>
        <dbReference type="RuleBase" id="RU003457"/>
    </source>
</evidence>
<feature type="binding site" evidence="2">
    <location>
        <position position="55"/>
    </location>
    <ligand>
        <name>Fe cation</name>
        <dbReference type="ChEBI" id="CHEBI:24875"/>
    </ligand>
</feature>
<dbReference type="GeneID" id="71056885"/>
<evidence type="ECO:0000256" key="2">
    <source>
        <dbReference type="PIRSR" id="PIRSR006232-1"/>
    </source>
</evidence>
<feature type="domain" description="Pirin C-terminal" evidence="5">
    <location>
        <begin position="177"/>
        <end position="286"/>
    </location>
</feature>
<protein>
    <submittedName>
        <fullName evidence="6">Pirin family protein</fullName>
    </submittedName>
</protein>
<accession>A0AAJ5N9D2</accession>
<reference evidence="6 7" key="1">
    <citation type="submission" date="2017-11" db="EMBL/GenBank/DDBJ databases">
        <authorList>
            <person name="Seth-Smith MB H."/>
        </authorList>
    </citation>
    <scope>NUCLEOTIDE SEQUENCE [LARGE SCALE GENOMIC DNA]</scope>
    <source>
        <strain evidence="6">E</strain>
    </source>
</reference>
<gene>
    <name evidence="6" type="ORF">BSTAB16_4452</name>
</gene>
<dbReference type="Pfam" id="PF02678">
    <property type="entry name" value="Pirin"/>
    <property type="match status" value="1"/>
</dbReference>
<name>A0AAJ5N9D2_9BURK</name>
<dbReference type="PANTHER" id="PTHR13903:SF8">
    <property type="entry name" value="PIRIN"/>
    <property type="match status" value="1"/>
</dbReference>
<dbReference type="InterPro" id="IPR011051">
    <property type="entry name" value="RmlC_Cupin_sf"/>
</dbReference>
<comment type="similarity">
    <text evidence="1 3">Belongs to the pirin family.</text>
</comment>
<evidence type="ECO:0000259" key="5">
    <source>
        <dbReference type="Pfam" id="PF05726"/>
    </source>
</evidence>
<dbReference type="InterPro" id="IPR014710">
    <property type="entry name" value="RmlC-like_jellyroll"/>
</dbReference>
<feature type="binding site" evidence="2">
    <location>
        <position position="102"/>
    </location>
    <ligand>
        <name>Fe cation</name>
        <dbReference type="ChEBI" id="CHEBI:24875"/>
    </ligand>
</feature>
<dbReference type="AlphaFoldDB" id="A0AAJ5N9D2"/>
<dbReference type="InterPro" id="IPR003829">
    <property type="entry name" value="Pirin_N_dom"/>
</dbReference>
<organism evidence="6 7">
    <name type="scientific">Burkholderia stabilis</name>
    <dbReference type="NCBI Taxonomy" id="95485"/>
    <lineage>
        <taxon>Bacteria</taxon>
        <taxon>Pseudomonadati</taxon>
        <taxon>Pseudomonadota</taxon>
        <taxon>Betaproteobacteria</taxon>
        <taxon>Burkholderiales</taxon>
        <taxon>Burkholderiaceae</taxon>
        <taxon>Burkholderia</taxon>
        <taxon>Burkholderia cepacia complex</taxon>
    </lineage>
</organism>
<feature type="domain" description="Pirin N-terminal" evidence="4">
    <location>
        <begin position="32"/>
        <end position="120"/>
    </location>
</feature>
<keyword evidence="2" id="KW-0408">Iron</keyword>
<dbReference type="EMBL" id="LR025743">
    <property type="protein sequence ID" value="VBB14263.1"/>
    <property type="molecule type" value="Genomic_DNA"/>
</dbReference>
<keyword evidence="7" id="KW-1185">Reference proteome</keyword>
<dbReference type="GO" id="GO:0046872">
    <property type="term" value="F:metal ion binding"/>
    <property type="evidence" value="ECO:0007669"/>
    <property type="project" value="UniProtKB-KW"/>
</dbReference>
<dbReference type="Pfam" id="PF05726">
    <property type="entry name" value="Pirin_C"/>
    <property type="match status" value="1"/>
</dbReference>
<dbReference type="InterPro" id="IPR012093">
    <property type="entry name" value="Pirin"/>
</dbReference>
<proteinExistence type="inferred from homology"/>
<feature type="binding site" evidence="2">
    <location>
        <position position="104"/>
    </location>
    <ligand>
        <name>Fe cation</name>
        <dbReference type="ChEBI" id="CHEBI:24875"/>
    </ligand>
</feature>
<evidence type="ECO:0000313" key="7">
    <source>
        <dbReference type="Proteomes" id="UP000268684"/>
    </source>
</evidence>
<dbReference type="PIRSF" id="PIRSF006232">
    <property type="entry name" value="Pirin"/>
    <property type="match status" value="1"/>
</dbReference>